<evidence type="ECO:0000313" key="1">
    <source>
        <dbReference type="EMBL" id="CCO50351.1"/>
    </source>
</evidence>
<protein>
    <submittedName>
        <fullName evidence="1">Uncharacterized protein</fullName>
    </submittedName>
</protein>
<gene>
    <name evidence="1" type="ORF">VIBNISOn1_p0188</name>
</gene>
<dbReference type="RefSeq" id="WP_022614220.1">
    <property type="nucleotide sequence ID" value="NZ_LK391966.1"/>
</dbReference>
<dbReference type="Proteomes" id="UP000018211">
    <property type="component" value="Unassembled WGS sequence"/>
</dbReference>
<proteinExistence type="predicted"/>
<dbReference type="AlphaFoldDB" id="A0AAV2W009"/>
<organism evidence="1 2">
    <name type="scientific">Vibrio nigripulchritudo SOn1</name>
    <dbReference type="NCBI Taxonomy" id="1238450"/>
    <lineage>
        <taxon>Bacteria</taxon>
        <taxon>Pseudomonadati</taxon>
        <taxon>Pseudomonadota</taxon>
        <taxon>Gammaproteobacteria</taxon>
        <taxon>Vibrionales</taxon>
        <taxon>Vibrionaceae</taxon>
        <taxon>Vibrio</taxon>
    </lineage>
</organism>
<accession>A0AAV2W009</accession>
<evidence type="ECO:0000313" key="2">
    <source>
        <dbReference type="Proteomes" id="UP000018211"/>
    </source>
</evidence>
<sequence>MYCLLFVGYTSTYAGTVIVVSHEPKFLADWLDKVIDMAKMERIDTK</sequence>
<comment type="caution">
    <text evidence="1">The sequence shown here is derived from an EMBL/GenBank/DDBJ whole genome shotgun (WGS) entry which is preliminary data.</text>
</comment>
<dbReference type="EMBL" id="CAOF01000201">
    <property type="protein sequence ID" value="CCO50351.1"/>
    <property type="molecule type" value="Genomic_DNA"/>
</dbReference>
<reference evidence="1 2" key="1">
    <citation type="journal article" date="2013" name="ISME J.">
        <title>Comparative genomics of pathogenic lineages of Vibrio nigripulchritudo identifies virulence-associated traits.</title>
        <authorList>
            <person name="Goudenege D."/>
            <person name="Labreuche Y."/>
            <person name="Krin E."/>
            <person name="Ansquer D."/>
            <person name="Mangenot S."/>
            <person name="Calteau A."/>
            <person name="Medigue C."/>
            <person name="Mazel D."/>
            <person name="Polz M.F."/>
            <person name="Le Roux F."/>
        </authorList>
    </citation>
    <scope>NUCLEOTIDE SEQUENCE [LARGE SCALE GENOMIC DNA]</scope>
    <source>
        <strain evidence="1 2">SOn1</strain>
    </source>
</reference>
<name>A0AAV2W009_9VIBR</name>